<dbReference type="AlphaFoldDB" id="F8QIB6"/>
<feature type="compositionally biased region" description="Acidic residues" evidence="1">
    <location>
        <begin position="246"/>
        <end position="258"/>
    </location>
</feature>
<feature type="compositionally biased region" description="Polar residues" evidence="1">
    <location>
        <begin position="167"/>
        <end position="176"/>
    </location>
</feature>
<feature type="compositionally biased region" description="Basic and acidic residues" evidence="1">
    <location>
        <begin position="98"/>
        <end position="111"/>
    </location>
</feature>
<feature type="compositionally biased region" description="Basic and acidic residues" evidence="1">
    <location>
        <begin position="131"/>
        <end position="154"/>
    </location>
</feature>
<dbReference type="HOGENOM" id="CLU_617006_0_0_1"/>
<accession>F8QIB6</accession>
<gene>
    <name evidence="2" type="ORF">SERLA73DRAFT_157286</name>
</gene>
<feature type="compositionally biased region" description="Basic and acidic residues" evidence="1">
    <location>
        <begin position="259"/>
        <end position="269"/>
    </location>
</feature>
<protein>
    <submittedName>
        <fullName evidence="2">Uncharacterized protein</fullName>
    </submittedName>
</protein>
<feature type="compositionally biased region" description="Basic and acidic residues" evidence="1">
    <location>
        <begin position="199"/>
        <end position="208"/>
    </location>
</feature>
<name>F8QIB6_SERL3</name>
<dbReference type="InParanoid" id="F8QIB6"/>
<feature type="compositionally biased region" description="Basic and acidic residues" evidence="1">
    <location>
        <begin position="1"/>
        <end position="15"/>
    </location>
</feature>
<feature type="region of interest" description="Disordered" evidence="1">
    <location>
        <begin position="1"/>
        <end position="322"/>
    </location>
</feature>
<dbReference type="Proteomes" id="UP000008063">
    <property type="component" value="Unassembled WGS sequence"/>
</dbReference>
<feature type="compositionally biased region" description="Polar residues" evidence="1">
    <location>
        <begin position="214"/>
        <end position="234"/>
    </location>
</feature>
<keyword evidence="3" id="KW-1185">Reference proteome</keyword>
<evidence type="ECO:0000313" key="2">
    <source>
        <dbReference type="EMBL" id="EGN91969.1"/>
    </source>
</evidence>
<evidence type="ECO:0000256" key="1">
    <source>
        <dbReference type="SAM" id="MobiDB-lite"/>
    </source>
</evidence>
<evidence type="ECO:0000313" key="3">
    <source>
        <dbReference type="Proteomes" id="UP000008063"/>
    </source>
</evidence>
<organism evidence="3">
    <name type="scientific">Serpula lacrymans var. lacrymans (strain S7.3)</name>
    <name type="common">Dry rot fungus</name>
    <dbReference type="NCBI Taxonomy" id="936435"/>
    <lineage>
        <taxon>Eukaryota</taxon>
        <taxon>Fungi</taxon>
        <taxon>Dikarya</taxon>
        <taxon>Basidiomycota</taxon>
        <taxon>Agaricomycotina</taxon>
        <taxon>Agaricomycetes</taxon>
        <taxon>Agaricomycetidae</taxon>
        <taxon>Boletales</taxon>
        <taxon>Coniophorineae</taxon>
        <taxon>Serpulaceae</taxon>
        <taxon>Serpula</taxon>
    </lineage>
</organism>
<dbReference type="EMBL" id="GL945522">
    <property type="protein sequence ID" value="EGN91969.1"/>
    <property type="molecule type" value="Genomic_DNA"/>
</dbReference>
<reference evidence="3" key="1">
    <citation type="journal article" date="2011" name="Science">
        <title>The plant cell wall-decomposing machinery underlies the functional diversity of forest fungi.</title>
        <authorList>
            <person name="Eastwood D.C."/>
            <person name="Floudas D."/>
            <person name="Binder M."/>
            <person name="Majcherczyk A."/>
            <person name="Schneider P."/>
            <person name="Aerts A."/>
            <person name="Asiegbu F.O."/>
            <person name="Baker S.E."/>
            <person name="Barry K."/>
            <person name="Bendiksby M."/>
            <person name="Blumentritt M."/>
            <person name="Coutinho P.M."/>
            <person name="Cullen D."/>
            <person name="de Vries R.P."/>
            <person name="Gathman A."/>
            <person name="Goodell B."/>
            <person name="Henrissat B."/>
            <person name="Ihrmark K."/>
            <person name="Kauserud H."/>
            <person name="Kohler A."/>
            <person name="LaButti K."/>
            <person name="Lapidus A."/>
            <person name="Lavin J.L."/>
            <person name="Lee Y.-H."/>
            <person name="Lindquist E."/>
            <person name="Lilly W."/>
            <person name="Lucas S."/>
            <person name="Morin E."/>
            <person name="Murat C."/>
            <person name="Oguiza J.A."/>
            <person name="Park J."/>
            <person name="Pisabarro A.G."/>
            <person name="Riley R."/>
            <person name="Rosling A."/>
            <person name="Salamov A."/>
            <person name="Schmidt O."/>
            <person name="Schmutz J."/>
            <person name="Skrede I."/>
            <person name="Stenlid J."/>
            <person name="Wiebenga A."/>
            <person name="Xie X."/>
            <person name="Kuees U."/>
            <person name="Hibbett D.S."/>
            <person name="Hoffmeister D."/>
            <person name="Hoegberg N."/>
            <person name="Martin F."/>
            <person name="Grigoriev I.V."/>
            <person name="Watkinson S.C."/>
        </authorList>
    </citation>
    <scope>NUCLEOTIDE SEQUENCE [LARGE SCALE GENOMIC DNA]</scope>
    <source>
        <strain evidence="3">strain S7.3</strain>
    </source>
</reference>
<proteinExistence type="predicted"/>
<feature type="compositionally biased region" description="Basic and acidic residues" evidence="1">
    <location>
        <begin position="297"/>
        <end position="322"/>
    </location>
</feature>
<sequence length="444" mass="49174">MKGGNKKELKNHKEAWLNATKGYPDTPEDEVNGNHGSATGADPPGSEAGSGENVAIEHEGEEGTVEDKPAGDALNPQNGSDKNEGMEDILDDNGSSLHIEKTPGKYQDRKTAWIQGNEAMRPVQEPITTIPKERSNDEQPNTAKEEERDSEPKRSTHQHNKLFSEVDTASNSNQSEGETKMAKTRSSMAIKGLQGVDDGSTRKDKDDEIVPTSPKRQSQISPKIANQSVVSDKQNSNKRKLVDTYELLDDNEKSEDEVVEKSKQAIDEKGGDEEGDNQVVEKTQKPRRKKTKVSTNNKKEDKTDGANDQDREMEKAKAKGKEQIRKFLQNPQKGKITHDICRHIRDNADHLPEAGVISRVLALHVLTTSGGNTDDGIKTVAPKYLHCGCPKDASLFDLYLWGSIYAKDIGGNQIESFQGKYLTPCIRYFLYNALWAFGMTIDDL</sequence>